<evidence type="ECO:0000256" key="2">
    <source>
        <dbReference type="ARBA" id="ARBA00022803"/>
    </source>
</evidence>
<keyword evidence="2" id="KW-0802">TPR repeat</keyword>
<evidence type="ECO:0000256" key="1">
    <source>
        <dbReference type="ARBA" id="ARBA00022737"/>
    </source>
</evidence>
<dbReference type="PANTHER" id="PTHR45831">
    <property type="entry name" value="LD24721P"/>
    <property type="match status" value="1"/>
</dbReference>
<accession>A0A061ANQ0</accession>
<dbReference type="AlphaFoldDB" id="A0A061ANQ0"/>
<evidence type="ECO:0000313" key="3">
    <source>
        <dbReference type="EMBL" id="CDR36348.1"/>
    </source>
</evidence>
<dbReference type="GO" id="GO:0060090">
    <property type="term" value="F:molecular adaptor activity"/>
    <property type="evidence" value="ECO:0007669"/>
    <property type="project" value="TreeGrafter"/>
</dbReference>
<dbReference type="EMBL" id="LK052937">
    <property type="protein sequence ID" value="CDR36348.1"/>
    <property type="molecule type" value="Genomic_DNA"/>
</dbReference>
<proteinExistence type="predicted"/>
<dbReference type="Gene3D" id="1.25.40.10">
    <property type="entry name" value="Tetratricopeptide repeat domain"/>
    <property type="match status" value="1"/>
</dbReference>
<name>A0A061ANQ0_RHOTO</name>
<dbReference type="OrthoDB" id="629492at2759"/>
<gene>
    <name evidence="3" type="ORF">RHTO0S_02e00782g</name>
</gene>
<keyword evidence="1" id="KW-0677">Repeat</keyword>
<dbReference type="SMART" id="SM00028">
    <property type="entry name" value="TPR"/>
    <property type="match status" value="3"/>
</dbReference>
<dbReference type="InterPro" id="IPR011990">
    <property type="entry name" value="TPR-like_helical_dom_sf"/>
</dbReference>
<dbReference type="PANTHER" id="PTHR45831:SF2">
    <property type="entry name" value="LD24721P"/>
    <property type="match status" value="1"/>
</dbReference>
<organism evidence="3">
    <name type="scientific">Rhodotorula toruloides</name>
    <name type="common">Yeast</name>
    <name type="synonym">Rhodosporidium toruloides</name>
    <dbReference type="NCBI Taxonomy" id="5286"/>
    <lineage>
        <taxon>Eukaryota</taxon>
        <taxon>Fungi</taxon>
        <taxon>Dikarya</taxon>
        <taxon>Basidiomycota</taxon>
        <taxon>Pucciniomycotina</taxon>
        <taxon>Microbotryomycetes</taxon>
        <taxon>Sporidiobolales</taxon>
        <taxon>Sporidiobolaceae</taxon>
        <taxon>Rhodotorula</taxon>
    </lineage>
</organism>
<dbReference type="GO" id="GO:0072380">
    <property type="term" value="C:TRC complex"/>
    <property type="evidence" value="ECO:0007669"/>
    <property type="project" value="TreeGrafter"/>
</dbReference>
<protein>
    <submittedName>
        <fullName evidence="3">RHTO0S02e00782g1_1</fullName>
    </submittedName>
</protein>
<dbReference type="GO" id="GO:0006620">
    <property type="term" value="P:post-translational protein targeting to endoplasmic reticulum membrane"/>
    <property type="evidence" value="ECO:0007669"/>
    <property type="project" value="TreeGrafter"/>
</dbReference>
<sequence>MERSRSLREEGNLAFRSSQWTKAIDFYTRAIEAVTIDVETATEEEKEHLAALYSNRAAARIHLFLLDHAILDSDVAIKLRPEWSRAHARRGEALARLHDFAEARQAYLLAVDLAEDEATRSRHMAAAASAKANHDEQVRREKMTVFEMAESALSFAATYDKYVKDGGDPEKEDLVSASTAAYAWTMLEKAFEELDEKLEVKESGEVEAVTPSPSLDIADAIITDSRCFHLPLGRSHTLPLSEKLRLQLAWDSKVLNLEQWIKPSVVPRDVVRHYDERVKREGWAKVKVALAHLIRGSFVAAYINEVQLRTAEAVSQYRFILGLLVEARALWEDVSEEEKGSTFRFTFERKVKMHLVEALVDGHFRHHGTPEGDHFPLAEAQNLAEELMDDCKRQKAPGDPVSTFAFQIQPVVAAGKAFAYTLRHRAALEENRIDFPAGYWLHGGMMKACARLYKTAGQLLPEDDPEKAVNLFNALACDLRAGGVTFADLFSRAAEAESALVPPERIFGPSPRLFDSRKLVRYACNAVRASLAPLLPSIPPGELEKTVKPVPTVIAEAVPTGKSWEDCVDEELRREVPGDLAVAEFTTSGGVDEPASSS</sequence>
<dbReference type="InterPro" id="IPR019734">
    <property type="entry name" value="TPR_rpt"/>
</dbReference>
<dbReference type="SUPFAM" id="SSF48452">
    <property type="entry name" value="TPR-like"/>
    <property type="match status" value="1"/>
</dbReference>
<dbReference type="GO" id="GO:0016020">
    <property type="term" value="C:membrane"/>
    <property type="evidence" value="ECO:0007669"/>
    <property type="project" value="TreeGrafter"/>
</dbReference>
<reference evidence="3" key="1">
    <citation type="journal article" date="2014" name="Genome Announc.">
        <title>Draft genome sequence of Rhodosporidium toruloides CECT1137, an oleaginous yeast of biotechnological interest.</title>
        <authorList>
            <person name="Morin N."/>
            <person name="Calcas X."/>
            <person name="Devillers H."/>
            <person name="Durrens P."/>
            <person name="Sherman D.J."/>
            <person name="Nicaud J.-M."/>
            <person name="Neuveglise C."/>
        </authorList>
    </citation>
    <scope>NUCLEOTIDE SEQUENCE</scope>
    <source>
        <strain evidence="3">CECT1137</strain>
    </source>
</reference>
<dbReference type="InterPro" id="IPR047150">
    <property type="entry name" value="SGT"/>
</dbReference>